<keyword evidence="10" id="KW-1185">Reference proteome</keyword>
<feature type="region of interest" description="Disordered" evidence="7">
    <location>
        <begin position="363"/>
        <end position="400"/>
    </location>
</feature>
<keyword evidence="3" id="KW-0235">DNA replication</keyword>
<dbReference type="Pfam" id="PF02459">
    <property type="entry name" value="Adeno_terminal"/>
    <property type="match status" value="1"/>
</dbReference>
<evidence type="ECO:0000256" key="7">
    <source>
        <dbReference type="SAM" id="MobiDB-lite"/>
    </source>
</evidence>
<keyword evidence="5" id="KW-0190">Covalent protein-DNA linkage</keyword>
<keyword evidence="8" id="KW-0812">Transmembrane</keyword>
<dbReference type="Proteomes" id="UP000009247">
    <property type="component" value="Segment"/>
</dbReference>
<keyword evidence="6" id="KW-0238">DNA-binding</keyword>
<keyword evidence="2" id="KW-1048">Host nucleus</keyword>
<evidence type="ECO:0000313" key="9">
    <source>
        <dbReference type="EMBL" id="AAF86925.1"/>
    </source>
</evidence>
<evidence type="ECO:0000256" key="6">
    <source>
        <dbReference type="ARBA" id="ARBA00023125"/>
    </source>
</evidence>
<evidence type="ECO:0000256" key="3">
    <source>
        <dbReference type="ARBA" id="ARBA00022705"/>
    </source>
</evidence>
<evidence type="ECO:0000313" key="10">
    <source>
        <dbReference type="Proteomes" id="UP000009247"/>
    </source>
</evidence>
<evidence type="ECO:0000256" key="4">
    <source>
        <dbReference type="ARBA" id="ARBA00023109"/>
    </source>
</evidence>
<evidence type="ECO:0000256" key="8">
    <source>
        <dbReference type="SAM" id="Phobius"/>
    </source>
</evidence>
<dbReference type="RefSeq" id="NP_062436.1">
    <property type="nucleotide sequence ID" value="NC_002501.1"/>
</dbReference>
<keyword evidence="8" id="KW-0472">Membrane</keyword>
<feature type="compositionally biased region" description="Acidic residues" evidence="7">
    <location>
        <begin position="386"/>
        <end position="396"/>
    </location>
</feature>
<reference evidence="9 10" key="1">
    <citation type="journal article" date="2000" name="J. Gen. Virol.">
        <title>DNA sequence of frog adenovirus.</title>
        <authorList>
            <person name="Davison A.J."/>
            <person name="Wright K.M."/>
            <person name="Harrach B."/>
        </authorList>
    </citation>
    <scope>NUCLEOTIDE SEQUENCE [LARGE SCALE GENOMIC DNA]</scope>
    <source>
        <strain evidence="10">ATCC VR-896</strain>
    </source>
</reference>
<evidence type="ECO:0000256" key="5">
    <source>
        <dbReference type="ARBA" id="ARBA00023124"/>
    </source>
</evidence>
<name>Q9III2_ADEF1</name>
<keyword evidence="8" id="KW-1133">Transmembrane helix</keyword>
<dbReference type="GeneID" id="1732692"/>
<protein>
    <submittedName>
        <fullName evidence="9">PTP</fullName>
    </submittedName>
</protein>
<dbReference type="EMBL" id="AF224336">
    <property type="protein sequence ID" value="AAF86925.1"/>
    <property type="molecule type" value="Genomic_DNA"/>
</dbReference>
<dbReference type="GO" id="GO:0039693">
    <property type="term" value="P:viral DNA genome replication"/>
    <property type="evidence" value="ECO:0007669"/>
    <property type="project" value="UniProtKB-KW"/>
</dbReference>
<sequence>MDYRQLIQNYAHLTNQREDTIIFMNLTQYADIQNLPNFVKTIDGVNWCSRFFDYRLKMLENLAPNNPNVAMPPFNNLPPPHLLIGYAYIFNVNNNYLFDERVYPLISYSTARNEMNRPRNFWSTLISCSYEINTENYDFNLAANFQENFLTIQHAILNNRIRADMQATHILRLRGEGLKAISLQPEAVESFRAQFELNSRQNKDLAHFENAVSREMRFRYETQKDAAVLNEIEKLYIALSNFLYLWYKGSEQILSLPCDYDWLNSFVAKFHTMSPPYNENEHFIFLQCHTLSKNAGLVPISTWSSAVKNLIGGANLRSGTKTGLPMELRQRENQRAITEQMRRNRGQLVRRFIDSLPLIRRRPRARDVEEEEEPMSPGEGPSGIAQEDEEEPEEEERTLGEEIVSSVAEAIRLLRLELSERAQEHEIFSFSQRMYEILIEAERNNRLTVTFLRRFSFYFFILEHITSTLFYYHVMLTLNVAFRRFVQIDFVQVILSGRNENGEQILHRNWHNNNISPFIQIYRTILENVIHMCERADTEYIEPEDQADLLSSIGHRAASGNPDDIINQARLNENEVQHVTITVRIKPRGLVALSKKRVIIANAQQERTAELRRIRGRPRVVRPLN</sequence>
<dbReference type="GO" id="GO:0003677">
    <property type="term" value="F:DNA binding"/>
    <property type="evidence" value="ECO:0007669"/>
    <property type="project" value="UniProtKB-KW"/>
</dbReference>
<dbReference type="GO" id="GO:0006260">
    <property type="term" value="P:DNA replication"/>
    <property type="evidence" value="ECO:0007669"/>
    <property type="project" value="UniProtKB-KW"/>
</dbReference>
<feature type="transmembrane region" description="Helical" evidence="8">
    <location>
        <begin position="455"/>
        <end position="474"/>
    </location>
</feature>
<proteinExistence type="predicted"/>
<evidence type="ECO:0000256" key="1">
    <source>
        <dbReference type="ARBA" id="ARBA00022553"/>
    </source>
</evidence>
<dbReference type="KEGG" id="vg:1732692"/>
<organismHost>
    <name type="scientific">Lithobates pipiens</name>
    <name type="common">Northern leopard frog</name>
    <name type="synonym">Rana pipiens</name>
    <dbReference type="NCBI Taxonomy" id="8404"/>
</organismHost>
<keyword evidence="1" id="KW-0597">Phosphoprotein</keyword>
<organism evidence="9 10">
    <name type="scientific">Frog adenovirus 1 (strain ATCC VR-896)</name>
    <name type="common">FrAdV-1</name>
    <dbReference type="NCBI Taxonomy" id="114102"/>
    <lineage>
        <taxon>Viruses</taxon>
        <taxon>Varidnaviria</taxon>
        <taxon>Bamfordvirae</taxon>
        <taxon>Preplasmiviricota</taxon>
        <taxon>Polisuviricotina</taxon>
        <taxon>Pharingeaviricetes</taxon>
        <taxon>Rowavirales</taxon>
        <taxon>Adenoviridae</taxon>
        <taxon>Siadenovirus</taxon>
        <taxon>Siadenovirus ranae</taxon>
        <taxon>Frog adenovirus</taxon>
    </lineage>
</organism>
<accession>Q9III2</accession>
<dbReference type="InterPro" id="IPR003391">
    <property type="entry name" value="Adeno_preterminal"/>
</dbReference>
<dbReference type="OrthoDB" id="4382at10239"/>
<keyword evidence="4" id="KW-1194">Viral DNA replication</keyword>
<evidence type="ECO:0000256" key="2">
    <source>
        <dbReference type="ARBA" id="ARBA00022562"/>
    </source>
</evidence>